<dbReference type="PANTHER" id="PTHR18964:SF169">
    <property type="entry name" value="N-ACETYLMANNOSAMINE KINASE"/>
    <property type="match status" value="1"/>
</dbReference>
<organism evidence="2 3">
    <name type="scientific">Actinoplanes missouriensis (strain ATCC 14538 / DSM 43046 / CBS 188.64 / JCM 3121 / NBRC 102363 / NCIMB 12654 / NRRL B-3342 / UNCC 431)</name>
    <dbReference type="NCBI Taxonomy" id="512565"/>
    <lineage>
        <taxon>Bacteria</taxon>
        <taxon>Bacillati</taxon>
        <taxon>Actinomycetota</taxon>
        <taxon>Actinomycetes</taxon>
        <taxon>Micromonosporales</taxon>
        <taxon>Micromonosporaceae</taxon>
        <taxon>Actinoplanes</taxon>
    </lineage>
</organism>
<comment type="similarity">
    <text evidence="1">Belongs to the ROK (NagC/XylR) family.</text>
</comment>
<evidence type="ECO:0000256" key="1">
    <source>
        <dbReference type="ARBA" id="ARBA00006479"/>
    </source>
</evidence>
<dbReference type="STRING" id="512565.AMIS_24620"/>
<dbReference type="EMBL" id="AP012319">
    <property type="protein sequence ID" value="BAL87682.1"/>
    <property type="molecule type" value="Genomic_DNA"/>
</dbReference>
<dbReference type="KEGG" id="ams:AMIS_24620"/>
<dbReference type="eggNOG" id="COG1940">
    <property type="taxonomic scope" value="Bacteria"/>
</dbReference>
<dbReference type="GO" id="GO:0016301">
    <property type="term" value="F:kinase activity"/>
    <property type="evidence" value="ECO:0007669"/>
    <property type="project" value="UniProtKB-KW"/>
</dbReference>
<reference evidence="2 3" key="1">
    <citation type="submission" date="2012-02" db="EMBL/GenBank/DDBJ databases">
        <title>Complete genome sequence of Actinoplanes missouriensis 431 (= NBRC 102363).</title>
        <authorList>
            <person name="Ohnishi Y."/>
            <person name="Ishikawa J."/>
            <person name="Sekine M."/>
            <person name="Hosoyama A."/>
            <person name="Harada T."/>
            <person name="Narita H."/>
            <person name="Hata T."/>
            <person name="Konno Y."/>
            <person name="Tutikane K."/>
            <person name="Fujita N."/>
            <person name="Horinouchi S."/>
            <person name="Hayakawa M."/>
        </authorList>
    </citation>
    <scope>NUCLEOTIDE SEQUENCE [LARGE SCALE GENOMIC DNA]</scope>
    <source>
        <strain evidence="3">ATCC 14538 / DSM 43046 / CBS 188.64 / JCM 3121 / NBRC 102363 / NCIMB 12654 / NRRL B-3342 / UNCC 431</strain>
    </source>
</reference>
<evidence type="ECO:0000313" key="2">
    <source>
        <dbReference type="EMBL" id="BAL87682.1"/>
    </source>
</evidence>
<accession>I0H3U5</accession>
<dbReference type="InterPro" id="IPR043129">
    <property type="entry name" value="ATPase_NBD"/>
</dbReference>
<sequence>MSPAMTTPAGIAAVDIGGTKIAVALVDDAGVVHQRVDVATPPGGSAILCVVAELVAGVCSRAAVRAVGVGAPGVIDPVTGAVRSATDILPGWVGTPVKERLAARLGLPVAVANDVRAAALGAAHSADVREHRDILHVSVGTGIGGALIRDRQMVTGPHAVTGEIAHLLVPATGAVACGCGRFDHLEAVAAGPAIAAAIAASAGGPVLPLDRMAVLPEARPIIGAAASVLGRTLAGLVAAVDVDAITLGGGVVHGIPEFAGVVREAFQAEALPPLRTVPVLVPAAGPDAPLLGAAHLARQILSRQILADPVLALRMGARA</sequence>
<dbReference type="Proteomes" id="UP000007882">
    <property type="component" value="Chromosome"/>
</dbReference>
<name>I0H3U5_ACTM4</name>
<proteinExistence type="inferred from homology"/>
<dbReference type="Gene3D" id="3.30.420.40">
    <property type="match status" value="2"/>
</dbReference>
<dbReference type="PATRIC" id="fig|512565.3.peg.2461"/>
<dbReference type="HOGENOM" id="CLU_036604_0_4_11"/>
<dbReference type="AlphaFoldDB" id="I0H3U5"/>
<keyword evidence="2" id="KW-0808">Transferase</keyword>
<keyword evidence="2" id="KW-0418">Kinase</keyword>
<protein>
    <submittedName>
        <fullName evidence="2">Putative sugar kinase</fullName>
    </submittedName>
</protein>
<dbReference type="Pfam" id="PF00480">
    <property type="entry name" value="ROK"/>
    <property type="match status" value="1"/>
</dbReference>
<dbReference type="PANTHER" id="PTHR18964">
    <property type="entry name" value="ROK (REPRESSOR, ORF, KINASE) FAMILY"/>
    <property type="match status" value="1"/>
</dbReference>
<evidence type="ECO:0000313" key="3">
    <source>
        <dbReference type="Proteomes" id="UP000007882"/>
    </source>
</evidence>
<keyword evidence="3" id="KW-1185">Reference proteome</keyword>
<gene>
    <name evidence="2" type="ordered locus">AMIS_24620</name>
</gene>
<dbReference type="InterPro" id="IPR000600">
    <property type="entry name" value="ROK"/>
</dbReference>
<dbReference type="SUPFAM" id="SSF53067">
    <property type="entry name" value="Actin-like ATPase domain"/>
    <property type="match status" value="1"/>
</dbReference>